<dbReference type="FunFam" id="3.90.420.10:FF:000006">
    <property type="entry name" value="Sulfur dehydrogenase subunit SoxC"/>
    <property type="match status" value="1"/>
</dbReference>
<dbReference type="KEGG" id="hna:Hneap_0587"/>
<dbReference type="GO" id="GO:0043546">
    <property type="term" value="F:molybdopterin cofactor binding"/>
    <property type="evidence" value="ECO:0007669"/>
    <property type="project" value="TreeGrafter"/>
</dbReference>
<evidence type="ECO:0000313" key="8">
    <source>
        <dbReference type="EMBL" id="ACX95440.1"/>
    </source>
</evidence>
<dbReference type="PANTHER" id="PTHR19372">
    <property type="entry name" value="SULFITE REDUCTASE"/>
    <property type="match status" value="1"/>
</dbReference>
<dbReference type="Pfam" id="PF03404">
    <property type="entry name" value="Mo-co_dimer"/>
    <property type="match status" value="1"/>
</dbReference>
<keyword evidence="2" id="KW-0500">Molybdenum</keyword>
<dbReference type="GO" id="GO:0006790">
    <property type="term" value="P:sulfur compound metabolic process"/>
    <property type="evidence" value="ECO:0007669"/>
    <property type="project" value="TreeGrafter"/>
</dbReference>
<feature type="region of interest" description="Disordered" evidence="5">
    <location>
        <begin position="1"/>
        <end position="22"/>
    </location>
</feature>
<dbReference type="InterPro" id="IPR000572">
    <property type="entry name" value="OxRdtase_Mopterin-bd_dom"/>
</dbReference>
<dbReference type="GO" id="GO:0030151">
    <property type="term" value="F:molybdenum ion binding"/>
    <property type="evidence" value="ECO:0007669"/>
    <property type="project" value="InterPro"/>
</dbReference>
<evidence type="ECO:0000259" key="6">
    <source>
        <dbReference type="Pfam" id="PF00174"/>
    </source>
</evidence>
<dbReference type="FunFam" id="2.60.40.650:FF:000004">
    <property type="entry name" value="Sulfite oxidase, putative"/>
    <property type="match status" value="1"/>
</dbReference>
<dbReference type="InterPro" id="IPR014756">
    <property type="entry name" value="Ig_E-set"/>
</dbReference>
<evidence type="ECO:0000313" key="9">
    <source>
        <dbReference type="Proteomes" id="UP000009102"/>
    </source>
</evidence>
<dbReference type="SUPFAM" id="SSF56524">
    <property type="entry name" value="Oxidoreductase molybdopterin-binding domain"/>
    <property type="match status" value="1"/>
</dbReference>
<dbReference type="RefSeq" id="WP_012823476.1">
    <property type="nucleotide sequence ID" value="NC_013422.1"/>
</dbReference>
<dbReference type="NCBIfam" id="TIGR04555">
    <property type="entry name" value="sulfite_DH_soxC"/>
    <property type="match status" value="1"/>
</dbReference>
<dbReference type="Pfam" id="PF00174">
    <property type="entry name" value="Oxidored_molyb"/>
    <property type="match status" value="1"/>
</dbReference>
<protein>
    <submittedName>
        <fullName evidence="8">Oxidoreductase molybdopterin binding protein</fullName>
    </submittedName>
</protein>
<dbReference type="EMBL" id="CP001801">
    <property type="protein sequence ID" value="ACX95440.1"/>
    <property type="molecule type" value="Genomic_DNA"/>
</dbReference>
<dbReference type="SUPFAM" id="SSF81296">
    <property type="entry name" value="E set domains"/>
    <property type="match status" value="1"/>
</dbReference>
<dbReference type="HOGENOM" id="CLU_003827_5_5_6"/>
<keyword evidence="9" id="KW-1185">Reference proteome</keyword>
<name>D0KYB7_HALNC</name>
<dbReference type="OrthoDB" id="9795587at2"/>
<dbReference type="GO" id="GO:0020037">
    <property type="term" value="F:heme binding"/>
    <property type="evidence" value="ECO:0007669"/>
    <property type="project" value="TreeGrafter"/>
</dbReference>
<proteinExistence type="predicted"/>
<evidence type="ECO:0000256" key="2">
    <source>
        <dbReference type="ARBA" id="ARBA00022505"/>
    </source>
</evidence>
<dbReference type="InterPro" id="IPR006311">
    <property type="entry name" value="TAT_signal"/>
</dbReference>
<dbReference type="InterPro" id="IPR030835">
    <property type="entry name" value="Sulfite_DH_SoxC"/>
</dbReference>
<dbReference type="eggNOG" id="COG2041">
    <property type="taxonomic scope" value="Bacteria"/>
</dbReference>
<dbReference type="PANTHER" id="PTHR19372:SF7">
    <property type="entry name" value="SULFITE OXIDASE, MITOCHONDRIAL"/>
    <property type="match status" value="1"/>
</dbReference>
<dbReference type="Gene3D" id="2.60.40.650">
    <property type="match status" value="1"/>
</dbReference>
<accession>D0KYB7</accession>
<feature type="domain" description="Oxidoreductase molybdopterin-binding" evidence="6">
    <location>
        <begin position="130"/>
        <end position="301"/>
    </location>
</feature>
<dbReference type="GO" id="GO:0008482">
    <property type="term" value="F:sulfite oxidase activity"/>
    <property type="evidence" value="ECO:0007669"/>
    <property type="project" value="TreeGrafter"/>
</dbReference>
<feature type="domain" description="Moybdenum cofactor oxidoreductase dimerisation" evidence="7">
    <location>
        <begin position="328"/>
        <end position="439"/>
    </location>
</feature>
<evidence type="ECO:0000256" key="5">
    <source>
        <dbReference type="SAM" id="MobiDB-lite"/>
    </source>
</evidence>
<keyword evidence="3" id="KW-0479">Metal-binding</keyword>
<dbReference type="InterPro" id="IPR036374">
    <property type="entry name" value="OxRdtase_Mopterin-bd_sf"/>
</dbReference>
<dbReference type="Proteomes" id="UP000009102">
    <property type="component" value="Chromosome"/>
</dbReference>
<evidence type="ECO:0000256" key="4">
    <source>
        <dbReference type="ARBA" id="ARBA00023002"/>
    </source>
</evidence>
<dbReference type="AlphaFoldDB" id="D0KYB7"/>
<evidence type="ECO:0000256" key="3">
    <source>
        <dbReference type="ARBA" id="ARBA00022723"/>
    </source>
</evidence>
<keyword evidence="4" id="KW-0560">Oxidoreductase</keyword>
<organism evidence="8 9">
    <name type="scientific">Halothiobacillus neapolitanus (strain ATCC 23641 / DSM 15147 / CIP 104769 / NCIMB 8539 / c2)</name>
    <name type="common">Thiobacillus neapolitanus</name>
    <dbReference type="NCBI Taxonomy" id="555778"/>
    <lineage>
        <taxon>Bacteria</taxon>
        <taxon>Pseudomonadati</taxon>
        <taxon>Pseudomonadota</taxon>
        <taxon>Gammaproteobacteria</taxon>
        <taxon>Chromatiales</taxon>
        <taxon>Halothiobacillaceae</taxon>
        <taxon>Halothiobacillus</taxon>
    </lineage>
</organism>
<evidence type="ECO:0000259" key="7">
    <source>
        <dbReference type="Pfam" id="PF03404"/>
    </source>
</evidence>
<dbReference type="PRINTS" id="PR00407">
    <property type="entry name" value="EUMOPTERIN"/>
</dbReference>
<dbReference type="PROSITE" id="PS51318">
    <property type="entry name" value="TAT"/>
    <property type="match status" value="1"/>
</dbReference>
<gene>
    <name evidence="8" type="ordered locus">Hneap_0587</name>
</gene>
<feature type="compositionally biased region" description="Basic and acidic residues" evidence="5">
    <location>
        <begin position="12"/>
        <end position="22"/>
    </location>
</feature>
<dbReference type="Gene3D" id="3.90.420.10">
    <property type="entry name" value="Oxidoreductase, molybdopterin-binding domain"/>
    <property type="match status" value="1"/>
</dbReference>
<comment type="cofactor">
    <cofactor evidence="1">
        <name>Mo-molybdopterin</name>
        <dbReference type="ChEBI" id="CHEBI:71302"/>
    </cofactor>
</comment>
<sequence>MSENMINTVPEGTKKAGEASSDRRKFLRKSVALAAGGAAIAATSAANAGDGLKTWTTPLKNEPTRHMLGRGVVSVPYGLPSKYESGVVRRNVGWLTADTIASISFTPWQDLHGIITPNGLHFERYHAGAVDVDPSKHHLVVHGMVKQPMIFTVDDLKRLPSHTAIHFLECPANGAMEWRGVQMDSMQFTHGMMSCSEWTGVKLTTLMEMVGVDPKATWFYGEGTDGSALQRSVPMEGAVDQHGRPIPPEYTNHYRDAMVCYAQNGEALRPENGYPIRLFIPGFEANISTKYLRRLMFVDKPLVTYQETKHYIEVLPNGMVRQYDLVNEANSVINYPCPDFKMNGKGTYEIRGIAWSGYGKIAHVDVSVDGGKNWKQANLVEPVLNKCVTKFTLPFEWDGQEALIMSRATDETGYVQPTLKQLREVRGFNSIYHKNSIQVWKIEKTGEVKNVQIENV</sequence>
<dbReference type="InterPro" id="IPR008335">
    <property type="entry name" value="Mopterin_OxRdtase_euk"/>
</dbReference>
<evidence type="ECO:0000256" key="1">
    <source>
        <dbReference type="ARBA" id="ARBA00001924"/>
    </source>
</evidence>
<dbReference type="InterPro" id="IPR005066">
    <property type="entry name" value="MoCF_OxRdtse_dimer"/>
</dbReference>
<dbReference type="STRING" id="555778.Hneap_0587"/>
<reference evidence="8 9" key="1">
    <citation type="submission" date="2009-10" db="EMBL/GenBank/DDBJ databases">
        <title>Complete sequence of Halothiobacillus neapolitanus c2.</title>
        <authorList>
            <consortium name="US DOE Joint Genome Institute"/>
            <person name="Lucas S."/>
            <person name="Copeland A."/>
            <person name="Lapidus A."/>
            <person name="Glavina del Rio T."/>
            <person name="Tice H."/>
            <person name="Bruce D."/>
            <person name="Goodwin L."/>
            <person name="Pitluck S."/>
            <person name="Davenport K."/>
            <person name="Brettin T."/>
            <person name="Detter J.C."/>
            <person name="Han C."/>
            <person name="Tapia R."/>
            <person name="Larimer F."/>
            <person name="Land M."/>
            <person name="Hauser L."/>
            <person name="Kyrpides N."/>
            <person name="Mikhailova N."/>
            <person name="Kerfeld C."/>
            <person name="Cannon G."/>
            <person name="Heinhort S."/>
        </authorList>
    </citation>
    <scope>NUCLEOTIDE SEQUENCE [LARGE SCALE GENOMIC DNA]</scope>
    <source>
        <strain evidence="9">ATCC 23641 / c2</strain>
    </source>
</reference>